<feature type="region of interest" description="Disordered" evidence="1">
    <location>
        <begin position="58"/>
        <end position="132"/>
    </location>
</feature>
<feature type="compositionally biased region" description="Basic and acidic residues" evidence="1">
    <location>
        <begin position="59"/>
        <end position="72"/>
    </location>
</feature>
<comment type="caution">
    <text evidence="2">The sequence shown here is derived from an EMBL/GenBank/DDBJ whole genome shotgun (WGS) entry which is preliminary data.</text>
</comment>
<dbReference type="EMBL" id="JAAIUW010000001">
    <property type="protein sequence ID" value="KAF7843950.1"/>
    <property type="molecule type" value="Genomic_DNA"/>
</dbReference>
<name>A0A834XGE7_9FABA</name>
<evidence type="ECO:0000313" key="3">
    <source>
        <dbReference type="Proteomes" id="UP000634136"/>
    </source>
</evidence>
<accession>A0A834XGE7</accession>
<dbReference type="Proteomes" id="UP000634136">
    <property type="component" value="Unassembled WGS sequence"/>
</dbReference>
<evidence type="ECO:0000256" key="1">
    <source>
        <dbReference type="SAM" id="MobiDB-lite"/>
    </source>
</evidence>
<feature type="compositionally biased region" description="Basic and acidic residues" evidence="1">
    <location>
        <begin position="1"/>
        <end position="25"/>
    </location>
</feature>
<organism evidence="2 3">
    <name type="scientific">Senna tora</name>
    <dbReference type="NCBI Taxonomy" id="362788"/>
    <lineage>
        <taxon>Eukaryota</taxon>
        <taxon>Viridiplantae</taxon>
        <taxon>Streptophyta</taxon>
        <taxon>Embryophyta</taxon>
        <taxon>Tracheophyta</taxon>
        <taxon>Spermatophyta</taxon>
        <taxon>Magnoliopsida</taxon>
        <taxon>eudicotyledons</taxon>
        <taxon>Gunneridae</taxon>
        <taxon>Pentapetalae</taxon>
        <taxon>rosids</taxon>
        <taxon>fabids</taxon>
        <taxon>Fabales</taxon>
        <taxon>Fabaceae</taxon>
        <taxon>Caesalpinioideae</taxon>
        <taxon>Cassia clade</taxon>
        <taxon>Senna</taxon>
    </lineage>
</organism>
<feature type="compositionally biased region" description="Polar residues" evidence="1">
    <location>
        <begin position="74"/>
        <end position="87"/>
    </location>
</feature>
<dbReference type="AlphaFoldDB" id="A0A834XGE7"/>
<gene>
    <name evidence="2" type="ORF">G2W53_000855</name>
</gene>
<reference evidence="2" key="1">
    <citation type="submission" date="2020-09" db="EMBL/GenBank/DDBJ databases">
        <title>Genome-Enabled Discovery of Anthraquinone Biosynthesis in Senna tora.</title>
        <authorList>
            <person name="Kang S.-H."/>
            <person name="Pandey R.P."/>
            <person name="Lee C.-M."/>
            <person name="Sim J.-S."/>
            <person name="Jeong J.-T."/>
            <person name="Choi B.-S."/>
            <person name="Jung M."/>
            <person name="Ginzburg D."/>
            <person name="Zhao K."/>
            <person name="Won S.Y."/>
            <person name="Oh T.-J."/>
            <person name="Yu Y."/>
            <person name="Kim N.-H."/>
            <person name="Lee O.R."/>
            <person name="Lee T.-H."/>
            <person name="Bashyal P."/>
            <person name="Kim T.-S."/>
            <person name="Lee W.-H."/>
            <person name="Kawkins C."/>
            <person name="Kim C.-K."/>
            <person name="Kim J.S."/>
            <person name="Ahn B.O."/>
            <person name="Rhee S.Y."/>
            <person name="Sohng J.K."/>
        </authorList>
    </citation>
    <scope>NUCLEOTIDE SEQUENCE</scope>
    <source>
        <tissue evidence="2">Leaf</tissue>
    </source>
</reference>
<sequence>MRKESEDSRQVVNHSAHDTSERQTTQKELIPVDTFHNVEKGIDINQNHLLTPICPSKGAQEREVLEKTEAEGTSRGNRGSTYSLTGSGSKGVQEKENSALEEITMANKGVTVPTSEKAIEDSCIKEPPSFTS</sequence>
<evidence type="ECO:0000313" key="2">
    <source>
        <dbReference type="EMBL" id="KAF7843950.1"/>
    </source>
</evidence>
<keyword evidence="3" id="KW-1185">Reference proteome</keyword>
<protein>
    <submittedName>
        <fullName evidence="2">Uncharacterized protein</fullName>
    </submittedName>
</protein>
<feature type="region of interest" description="Disordered" evidence="1">
    <location>
        <begin position="1"/>
        <end position="29"/>
    </location>
</feature>
<proteinExistence type="predicted"/>